<accession>A0A4Q7LDV7</accession>
<dbReference type="AlphaFoldDB" id="A0A4Q7LDV7"/>
<evidence type="ECO:0000313" key="1">
    <source>
        <dbReference type="EMBL" id="RZS52121.1"/>
    </source>
</evidence>
<name>A0A4Q7LDV7_9BURK</name>
<dbReference type="Proteomes" id="UP000293433">
    <property type="component" value="Unassembled WGS sequence"/>
</dbReference>
<evidence type="ECO:0000313" key="2">
    <source>
        <dbReference type="Proteomes" id="UP000293433"/>
    </source>
</evidence>
<sequence>MTRHHPAQPNHRLIDTAHRTWTGRGRATVLAIGLGVAMFGLTGQASAQTAINYNELGASTGGTPMPSPHAGLSYANSNWHFMTLASAPSEVFLALSGGAATLRKADGSAFLFDGADFWSRRGVDAGGTFHYVLQLKGKVVYDGRTDKRGKMRFSGAKTLIRPSYTGPVDYVAIVFAKTGKGGDWDQLAMDNVRVRPAL</sequence>
<dbReference type="RefSeq" id="WP_130483125.1">
    <property type="nucleotide sequence ID" value="NZ_SGWV01000011.1"/>
</dbReference>
<dbReference type="EMBL" id="SGWV01000011">
    <property type="protein sequence ID" value="RZS52121.1"/>
    <property type="molecule type" value="Genomic_DNA"/>
</dbReference>
<organism evidence="1 2">
    <name type="scientific">Sphaerotilus mobilis</name>
    <dbReference type="NCBI Taxonomy" id="47994"/>
    <lineage>
        <taxon>Bacteria</taxon>
        <taxon>Pseudomonadati</taxon>
        <taxon>Pseudomonadota</taxon>
        <taxon>Betaproteobacteria</taxon>
        <taxon>Burkholderiales</taxon>
        <taxon>Sphaerotilaceae</taxon>
        <taxon>Sphaerotilus</taxon>
    </lineage>
</organism>
<dbReference type="OrthoDB" id="9182321at2"/>
<gene>
    <name evidence="1" type="ORF">EV685_3310</name>
</gene>
<reference evidence="1 2" key="1">
    <citation type="submission" date="2019-02" db="EMBL/GenBank/DDBJ databases">
        <title>Genomic Encyclopedia of Type Strains, Phase IV (KMG-IV): sequencing the most valuable type-strain genomes for metagenomic binning, comparative biology and taxonomic classification.</title>
        <authorList>
            <person name="Goeker M."/>
        </authorList>
    </citation>
    <scope>NUCLEOTIDE SEQUENCE [LARGE SCALE GENOMIC DNA]</scope>
    <source>
        <strain evidence="1 2">DSM 10617</strain>
    </source>
</reference>
<comment type="caution">
    <text evidence="1">The sequence shown here is derived from an EMBL/GenBank/DDBJ whole genome shotgun (WGS) entry which is preliminary data.</text>
</comment>
<protein>
    <submittedName>
        <fullName evidence="1">Uncharacterized protein</fullName>
    </submittedName>
</protein>
<proteinExistence type="predicted"/>
<keyword evidence="2" id="KW-1185">Reference proteome</keyword>